<evidence type="ECO:0000313" key="3">
    <source>
        <dbReference type="Proteomes" id="UP000526408"/>
    </source>
</evidence>
<sequence length="83" mass="9075">MPLSLTLASLWVVAAAAVAMLPMRWQWGPGLLLLILAGPLLVLIGREVGWPWVAAVLLAILSMFRRPLFGLARHLHRRLTGSA</sequence>
<keyword evidence="1" id="KW-0812">Transmembrane</keyword>
<evidence type="ECO:0000313" key="2">
    <source>
        <dbReference type="EMBL" id="NKX43858.1"/>
    </source>
</evidence>
<keyword evidence="3" id="KW-1185">Reference proteome</keyword>
<organism evidence="2 3">
    <name type="scientific">Roseicyclus persicicus</name>
    <dbReference type="NCBI Taxonomy" id="2650661"/>
    <lineage>
        <taxon>Bacteria</taxon>
        <taxon>Pseudomonadati</taxon>
        <taxon>Pseudomonadota</taxon>
        <taxon>Alphaproteobacteria</taxon>
        <taxon>Rhodobacterales</taxon>
        <taxon>Roseobacteraceae</taxon>
        <taxon>Roseicyclus</taxon>
    </lineage>
</organism>
<proteinExistence type="predicted"/>
<protein>
    <submittedName>
        <fullName evidence="2">DUF2484 family protein</fullName>
    </submittedName>
</protein>
<keyword evidence="1" id="KW-0472">Membrane</keyword>
<dbReference type="Proteomes" id="UP000526408">
    <property type="component" value="Unassembled WGS sequence"/>
</dbReference>
<dbReference type="EMBL" id="JAAZQQ010000001">
    <property type="protein sequence ID" value="NKX43858.1"/>
    <property type="molecule type" value="Genomic_DNA"/>
</dbReference>
<dbReference type="InterPro" id="IPR018919">
    <property type="entry name" value="DUF2484"/>
</dbReference>
<name>A0A7X6JYJ6_9RHOB</name>
<keyword evidence="1" id="KW-1133">Transmembrane helix</keyword>
<reference evidence="2 3" key="1">
    <citation type="submission" date="2020-04" db="EMBL/GenBank/DDBJ databases">
        <authorList>
            <person name="Yoon J."/>
        </authorList>
    </citation>
    <scope>NUCLEOTIDE SEQUENCE [LARGE SCALE GENOMIC DNA]</scope>
    <source>
        <strain evidence="2 3">KMU-115</strain>
    </source>
</reference>
<feature type="transmembrane region" description="Helical" evidence="1">
    <location>
        <begin position="50"/>
        <end position="69"/>
    </location>
</feature>
<dbReference type="Pfam" id="PF10658">
    <property type="entry name" value="DUF2484"/>
    <property type="match status" value="1"/>
</dbReference>
<gene>
    <name evidence="2" type="ORF">HCU73_04585</name>
</gene>
<dbReference type="AlphaFoldDB" id="A0A7X6JYJ6"/>
<dbReference type="RefSeq" id="WP_168622199.1">
    <property type="nucleotide sequence ID" value="NZ_JAAZQQ010000001.1"/>
</dbReference>
<accession>A0A7X6JYJ6</accession>
<evidence type="ECO:0000256" key="1">
    <source>
        <dbReference type="SAM" id="Phobius"/>
    </source>
</evidence>
<comment type="caution">
    <text evidence="2">The sequence shown here is derived from an EMBL/GenBank/DDBJ whole genome shotgun (WGS) entry which is preliminary data.</text>
</comment>